<protein>
    <recommendedName>
        <fullName evidence="3">Methyltransferase domain-containing protein</fullName>
    </recommendedName>
</protein>
<dbReference type="SUPFAM" id="SSF53335">
    <property type="entry name" value="S-adenosyl-L-methionine-dependent methyltransferases"/>
    <property type="match status" value="1"/>
</dbReference>
<accession>A0A1F4WLG4</accession>
<dbReference type="InterPro" id="IPR029063">
    <property type="entry name" value="SAM-dependent_MTases_sf"/>
</dbReference>
<organism evidence="1 2">
    <name type="scientific">candidate division WWE3 bacterium RIFOXYC1_FULL_39_7</name>
    <dbReference type="NCBI Taxonomy" id="1802643"/>
    <lineage>
        <taxon>Bacteria</taxon>
        <taxon>Katanobacteria</taxon>
    </lineage>
</organism>
<dbReference type="Pfam" id="PF13489">
    <property type="entry name" value="Methyltransf_23"/>
    <property type="match status" value="1"/>
</dbReference>
<comment type="caution">
    <text evidence="1">The sequence shown here is derived from an EMBL/GenBank/DDBJ whole genome shotgun (WGS) entry which is preliminary data.</text>
</comment>
<proteinExistence type="predicted"/>
<reference evidence="1 2" key="1">
    <citation type="journal article" date="2016" name="Nat. Commun.">
        <title>Thousands of microbial genomes shed light on interconnected biogeochemical processes in an aquifer system.</title>
        <authorList>
            <person name="Anantharaman K."/>
            <person name="Brown C.T."/>
            <person name="Hug L.A."/>
            <person name="Sharon I."/>
            <person name="Castelle C.J."/>
            <person name="Probst A.J."/>
            <person name="Thomas B.C."/>
            <person name="Singh A."/>
            <person name="Wilkins M.J."/>
            <person name="Karaoz U."/>
            <person name="Brodie E.L."/>
            <person name="Williams K.H."/>
            <person name="Hubbard S.S."/>
            <person name="Banfield J.F."/>
        </authorList>
    </citation>
    <scope>NUCLEOTIDE SEQUENCE [LARGE SCALE GENOMIC DNA]</scope>
</reference>
<dbReference type="CDD" id="cd02440">
    <property type="entry name" value="AdoMet_MTases"/>
    <property type="match status" value="1"/>
</dbReference>
<evidence type="ECO:0000313" key="1">
    <source>
        <dbReference type="EMBL" id="OGC70198.1"/>
    </source>
</evidence>
<dbReference type="PANTHER" id="PTHR43861">
    <property type="entry name" value="TRANS-ACONITATE 2-METHYLTRANSFERASE-RELATED"/>
    <property type="match status" value="1"/>
</dbReference>
<evidence type="ECO:0008006" key="3">
    <source>
        <dbReference type="Google" id="ProtNLM"/>
    </source>
</evidence>
<dbReference type="Gene3D" id="3.40.50.150">
    <property type="entry name" value="Vaccinia Virus protein VP39"/>
    <property type="match status" value="1"/>
</dbReference>
<dbReference type="EMBL" id="MEWA01000009">
    <property type="protein sequence ID" value="OGC70198.1"/>
    <property type="molecule type" value="Genomic_DNA"/>
</dbReference>
<name>A0A1F4WLG4_UNCKA</name>
<sequence length="247" mass="28419">MNNIEIQKMADMENAYWWHIGKNHLVNALIGHYYKDQNDLNILEIGCGAGNLTHGLQKYGNVKGFDISPSAIEFCRNKGLNDVHVQDVSQMDHTPYAGQFNLILALDVLEHIQDDLLVMSKVRDMLAPGGMFFINVPAHKFLWSEHDEALEHKRRYHSVELKKKLIDSGFEIVSKSYFVSITSPGIILYRFWNNIFGRSAYPKTSYVILPKFLNDIMVKTLELETRMLIKFGLPFGVTLNIIARKRF</sequence>
<gene>
    <name evidence="1" type="ORF">A2415_00815</name>
</gene>
<dbReference type="AlphaFoldDB" id="A0A1F4WLG4"/>
<evidence type="ECO:0000313" key="2">
    <source>
        <dbReference type="Proteomes" id="UP000179113"/>
    </source>
</evidence>
<dbReference type="Proteomes" id="UP000179113">
    <property type="component" value="Unassembled WGS sequence"/>
</dbReference>